<protein>
    <submittedName>
        <fullName evidence="1">Uncharacterized protein</fullName>
    </submittedName>
</protein>
<reference evidence="1 2" key="1">
    <citation type="submission" date="2021-06" db="EMBL/GenBank/DDBJ databases">
        <title>Caerostris extrusa draft genome.</title>
        <authorList>
            <person name="Kono N."/>
            <person name="Arakawa K."/>
        </authorList>
    </citation>
    <scope>NUCLEOTIDE SEQUENCE [LARGE SCALE GENOMIC DNA]</scope>
</reference>
<proteinExistence type="predicted"/>
<gene>
    <name evidence="1" type="ORF">CEXT_138691</name>
</gene>
<dbReference type="EMBL" id="BPLR01002636">
    <property type="protein sequence ID" value="GIX75923.1"/>
    <property type="molecule type" value="Genomic_DNA"/>
</dbReference>
<evidence type="ECO:0000313" key="1">
    <source>
        <dbReference type="EMBL" id="GIX75923.1"/>
    </source>
</evidence>
<accession>A0AAV4MUF7</accession>
<dbReference type="Proteomes" id="UP001054945">
    <property type="component" value="Unassembled WGS sequence"/>
</dbReference>
<sequence length="72" mass="8345">MRDQILKFEKVDVVPSSVGAEYINYYMNYDTAVTVLDLIYVAKKKYKVRQTLSGNIIKPILLLAQMLKVYVK</sequence>
<dbReference type="AlphaFoldDB" id="A0AAV4MUF7"/>
<comment type="caution">
    <text evidence="1">The sequence shown here is derived from an EMBL/GenBank/DDBJ whole genome shotgun (WGS) entry which is preliminary data.</text>
</comment>
<name>A0AAV4MUF7_CAEEX</name>
<keyword evidence="2" id="KW-1185">Reference proteome</keyword>
<evidence type="ECO:0000313" key="2">
    <source>
        <dbReference type="Proteomes" id="UP001054945"/>
    </source>
</evidence>
<organism evidence="1 2">
    <name type="scientific">Caerostris extrusa</name>
    <name type="common">Bark spider</name>
    <name type="synonym">Caerostris bankana</name>
    <dbReference type="NCBI Taxonomy" id="172846"/>
    <lineage>
        <taxon>Eukaryota</taxon>
        <taxon>Metazoa</taxon>
        <taxon>Ecdysozoa</taxon>
        <taxon>Arthropoda</taxon>
        <taxon>Chelicerata</taxon>
        <taxon>Arachnida</taxon>
        <taxon>Araneae</taxon>
        <taxon>Araneomorphae</taxon>
        <taxon>Entelegynae</taxon>
        <taxon>Araneoidea</taxon>
        <taxon>Araneidae</taxon>
        <taxon>Caerostris</taxon>
    </lineage>
</organism>